<accession>A0A099F4H4</accession>
<dbReference type="EMBL" id="FOJO01000003">
    <property type="protein sequence ID" value="SFA44182.1"/>
    <property type="molecule type" value="Genomic_DNA"/>
</dbReference>
<reference evidence="3 5" key="3">
    <citation type="submission" date="2016-10" db="EMBL/GenBank/DDBJ databases">
        <authorList>
            <person name="de Groot N.N."/>
        </authorList>
    </citation>
    <scope>NUCLEOTIDE SEQUENCE [LARGE SCALE GENOMIC DNA]</scope>
    <source>
        <strain evidence="3 5">CGMCC 1.6117</strain>
    </source>
</reference>
<dbReference type="Proteomes" id="UP000182312">
    <property type="component" value="Unassembled WGS sequence"/>
</dbReference>
<evidence type="ECO:0000313" key="3">
    <source>
        <dbReference type="EMBL" id="SFA44182.1"/>
    </source>
</evidence>
<evidence type="ECO:0000313" key="5">
    <source>
        <dbReference type="Proteomes" id="UP000182312"/>
    </source>
</evidence>
<evidence type="ECO:0008006" key="6">
    <source>
        <dbReference type="Google" id="ProtNLM"/>
    </source>
</evidence>
<reference evidence="2 4" key="2">
    <citation type="submission" date="2014-10" db="EMBL/GenBank/DDBJ databases">
        <title>Paracoccus sanguinis sp. nov., isolated from clinical specimens of New York State patients.</title>
        <authorList>
            <person name="Mingle L.A."/>
            <person name="Cole J.A."/>
            <person name="Lapierre P."/>
            <person name="Musser K.A."/>
        </authorList>
    </citation>
    <scope>NUCLEOTIDE SEQUENCE [LARGE SCALE GENOMIC DNA]</scope>
    <source>
        <strain evidence="2 4">JCM 14014</strain>
    </source>
</reference>
<reference evidence="2 4" key="1">
    <citation type="submission" date="2014-09" db="EMBL/GenBank/DDBJ databases">
        <authorList>
            <person name="McGinnis J.M."/>
            <person name="Wolfgang W.J."/>
        </authorList>
    </citation>
    <scope>NUCLEOTIDE SEQUENCE [LARGE SCALE GENOMIC DNA]</scope>
    <source>
        <strain evidence="2 4">JCM 14014</strain>
    </source>
</reference>
<dbReference type="Proteomes" id="UP000029846">
    <property type="component" value="Unassembled WGS sequence"/>
</dbReference>
<dbReference type="RefSeq" id="WP_036739732.1">
    <property type="nucleotide sequence ID" value="NZ_FOJO01000003.1"/>
</dbReference>
<organism evidence="2 4">
    <name type="scientific">Paracoccus halophilus</name>
    <dbReference type="NCBI Taxonomy" id="376733"/>
    <lineage>
        <taxon>Bacteria</taxon>
        <taxon>Pseudomonadati</taxon>
        <taxon>Pseudomonadota</taxon>
        <taxon>Alphaproteobacteria</taxon>
        <taxon>Rhodobacterales</taxon>
        <taxon>Paracoccaceae</taxon>
        <taxon>Paracoccus</taxon>
    </lineage>
</organism>
<proteinExistence type="predicted"/>
<evidence type="ECO:0000256" key="1">
    <source>
        <dbReference type="SAM" id="SignalP"/>
    </source>
</evidence>
<feature type="signal peptide" evidence="1">
    <location>
        <begin position="1"/>
        <end position="19"/>
    </location>
</feature>
<keyword evidence="1" id="KW-0732">Signal</keyword>
<name>A0A099F4H4_9RHOB</name>
<dbReference type="eggNOG" id="ENOG50313FT">
    <property type="taxonomic scope" value="Bacteria"/>
</dbReference>
<dbReference type="PROSITE" id="PS51257">
    <property type="entry name" value="PROKAR_LIPOPROTEIN"/>
    <property type="match status" value="1"/>
</dbReference>
<keyword evidence="4" id="KW-1185">Reference proteome</keyword>
<dbReference type="EMBL" id="JRKN01000007">
    <property type="protein sequence ID" value="KGJ05101.1"/>
    <property type="molecule type" value="Genomic_DNA"/>
</dbReference>
<gene>
    <name evidence="2" type="ORF">IT41_06825</name>
    <name evidence="3" type="ORF">SAMN04487972_103174</name>
</gene>
<feature type="chain" id="PRO_5010409400" description="Lipoprotein" evidence="1">
    <location>
        <begin position="20"/>
        <end position="145"/>
    </location>
</feature>
<evidence type="ECO:0000313" key="2">
    <source>
        <dbReference type="EMBL" id="KGJ05101.1"/>
    </source>
</evidence>
<dbReference type="AlphaFoldDB" id="A0A099F4H4"/>
<evidence type="ECO:0000313" key="4">
    <source>
        <dbReference type="Proteomes" id="UP000029846"/>
    </source>
</evidence>
<protein>
    <recommendedName>
        <fullName evidence="6">Lipoprotein</fullName>
    </recommendedName>
</protein>
<dbReference type="OrthoDB" id="7778024at2"/>
<sequence length="145" mass="15161">MTLSKPLLALAATAVLGLAACEQGSAPAVPEDTPGPVAPESALNGTYNLLESNCGDETSDKRLVIDGNKFLFAGASCTAVSSEQRANQTRVTLACEGEAADGNRIVDLQTRPDGTLRMTDDSLTLTYFQCMRAAASSNVMVDQTM</sequence>
<dbReference type="STRING" id="376733.SAMN04487972_103174"/>